<protein>
    <recommendedName>
        <fullName evidence="4">DUF2116 family Zn-ribbon domain-containing protein</fullName>
    </recommendedName>
</protein>
<dbReference type="Proteomes" id="UP001595616">
    <property type="component" value="Unassembled WGS sequence"/>
</dbReference>
<comment type="caution">
    <text evidence="2">The sequence shown here is derived from an EMBL/GenBank/DDBJ whole genome shotgun (WGS) entry which is preliminary data.</text>
</comment>
<evidence type="ECO:0000256" key="1">
    <source>
        <dbReference type="SAM" id="Coils"/>
    </source>
</evidence>
<keyword evidence="1" id="KW-0175">Coiled coil</keyword>
<accession>A0ABV7YT64</accession>
<evidence type="ECO:0000313" key="3">
    <source>
        <dbReference type="Proteomes" id="UP001595616"/>
    </source>
</evidence>
<evidence type="ECO:0000313" key="2">
    <source>
        <dbReference type="EMBL" id="MFC3809545.1"/>
    </source>
</evidence>
<proteinExistence type="predicted"/>
<organism evidence="2 3">
    <name type="scientific">Lacihabitans lacunae</name>
    <dbReference type="NCBI Taxonomy" id="1028214"/>
    <lineage>
        <taxon>Bacteria</taxon>
        <taxon>Pseudomonadati</taxon>
        <taxon>Bacteroidota</taxon>
        <taxon>Cytophagia</taxon>
        <taxon>Cytophagales</taxon>
        <taxon>Leadbetterellaceae</taxon>
        <taxon>Lacihabitans</taxon>
    </lineage>
</organism>
<keyword evidence="3" id="KW-1185">Reference proteome</keyword>
<reference evidence="3" key="1">
    <citation type="journal article" date="2019" name="Int. J. Syst. Evol. Microbiol.">
        <title>The Global Catalogue of Microorganisms (GCM) 10K type strain sequencing project: providing services to taxonomists for standard genome sequencing and annotation.</title>
        <authorList>
            <consortium name="The Broad Institute Genomics Platform"/>
            <consortium name="The Broad Institute Genome Sequencing Center for Infectious Disease"/>
            <person name="Wu L."/>
            <person name="Ma J."/>
        </authorList>
    </citation>
    <scope>NUCLEOTIDE SEQUENCE [LARGE SCALE GENOMIC DNA]</scope>
    <source>
        <strain evidence="3">CECT 7956</strain>
    </source>
</reference>
<feature type="coiled-coil region" evidence="1">
    <location>
        <begin position="29"/>
        <end position="64"/>
    </location>
</feature>
<dbReference type="RefSeq" id="WP_379834746.1">
    <property type="nucleotide sequence ID" value="NZ_JBHRYQ010000001.1"/>
</dbReference>
<gene>
    <name evidence="2" type="ORF">ACFOOI_02680</name>
</gene>
<evidence type="ECO:0008006" key="4">
    <source>
        <dbReference type="Google" id="ProtNLM"/>
    </source>
</evidence>
<name>A0ABV7YT64_9BACT</name>
<sequence>MKNCPECGNIILGRQDKKYCSDLCRNNHNNKLKAQSNNLIRNINNILKRNRRILNELCKEEKAKTVRKTLMDKNFDFNQITHIRTTQKGSTYRFVYDFGYLELDNDFFLIVKDNRTKE</sequence>
<dbReference type="EMBL" id="JBHRYQ010000001">
    <property type="protein sequence ID" value="MFC3809545.1"/>
    <property type="molecule type" value="Genomic_DNA"/>
</dbReference>